<dbReference type="AlphaFoldDB" id="A0A330HPD5"/>
<proteinExistence type="inferred from homology"/>
<dbReference type="InterPro" id="IPR050490">
    <property type="entry name" value="Bact_solute-bd_prot1"/>
</dbReference>
<evidence type="ECO:0008006" key="8">
    <source>
        <dbReference type="Google" id="ProtNLM"/>
    </source>
</evidence>
<evidence type="ECO:0000313" key="7">
    <source>
        <dbReference type="Proteomes" id="UP000251558"/>
    </source>
</evidence>
<dbReference type="Gene3D" id="3.40.190.10">
    <property type="entry name" value="Periplasmic binding protein-like II"/>
    <property type="match status" value="2"/>
</dbReference>
<dbReference type="Pfam" id="PF01547">
    <property type="entry name" value="SBP_bac_1"/>
    <property type="match status" value="1"/>
</dbReference>
<evidence type="ECO:0000313" key="6">
    <source>
        <dbReference type="EMBL" id="RAZ89422.1"/>
    </source>
</evidence>
<gene>
    <name evidence="6" type="ORF">DPM33_17745</name>
</gene>
<comment type="similarity">
    <text evidence="2">Belongs to the bacterial solute-binding protein 1 family.</text>
</comment>
<evidence type="ECO:0000256" key="4">
    <source>
        <dbReference type="ARBA" id="ARBA00022729"/>
    </source>
</evidence>
<keyword evidence="7" id="KW-1185">Reference proteome</keyword>
<keyword evidence="4" id="KW-0732">Signal</keyword>
<comment type="caution">
    <text evidence="6">The sequence shown here is derived from an EMBL/GenBank/DDBJ whole genome shotgun (WGS) entry which is preliminary data.</text>
</comment>
<reference evidence="7" key="1">
    <citation type="submission" date="2018-06" db="EMBL/GenBank/DDBJ databases">
        <authorList>
            <person name="Helene L.C."/>
            <person name="Dall'Agnol R."/>
            <person name="Delamuta J.R."/>
            <person name="Hungria M."/>
        </authorList>
    </citation>
    <scope>NUCLEOTIDE SEQUENCE [LARGE SCALE GENOMIC DNA]</scope>
    <source>
        <strain evidence="7">AC99b</strain>
    </source>
</reference>
<reference evidence="6 7" key="2">
    <citation type="submission" date="2018-07" db="EMBL/GenBank/DDBJ databases">
        <title>Diversity of Mesorhizobium strains in Brazil.</title>
        <authorList>
            <person name="Helene L.C.F."/>
            <person name="Dall'Agnol R."/>
            <person name="Delamuta J.R.M."/>
            <person name="Hungria M."/>
        </authorList>
    </citation>
    <scope>NUCLEOTIDE SEQUENCE [LARGE SCALE GENOMIC DNA]</scope>
    <source>
        <strain evidence="6 7">AC99b</strain>
    </source>
</reference>
<protein>
    <recommendedName>
        <fullName evidence="8">ABC transporter substrate-binding protein</fullName>
    </recommendedName>
</protein>
<dbReference type="PANTHER" id="PTHR43649:SF34">
    <property type="entry name" value="ABC TRANSPORTER PERIPLASMIC-BINDING PROTEIN YCJN-RELATED"/>
    <property type="match status" value="1"/>
</dbReference>
<dbReference type="PANTHER" id="PTHR43649">
    <property type="entry name" value="ARABINOSE-BINDING PROTEIN-RELATED"/>
    <property type="match status" value="1"/>
</dbReference>
<dbReference type="EMBL" id="QMBP01000008">
    <property type="protein sequence ID" value="RAZ89422.1"/>
    <property type="molecule type" value="Genomic_DNA"/>
</dbReference>
<dbReference type="SUPFAM" id="SSF53850">
    <property type="entry name" value="Periplasmic binding protein-like II"/>
    <property type="match status" value="1"/>
</dbReference>
<dbReference type="InterPro" id="IPR006059">
    <property type="entry name" value="SBP"/>
</dbReference>
<accession>A0A330HPD5</accession>
<dbReference type="PROSITE" id="PS51318">
    <property type="entry name" value="TAT"/>
    <property type="match status" value="1"/>
</dbReference>
<keyword evidence="3" id="KW-0813">Transport</keyword>
<evidence type="ECO:0000256" key="5">
    <source>
        <dbReference type="ARBA" id="ARBA00022764"/>
    </source>
</evidence>
<dbReference type="GO" id="GO:0042597">
    <property type="term" value="C:periplasmic space"/>
    <property type="evidence" value="ECO:0007669"/>
    <property type="project" value="UniProtKB-SubCell"/>
</dbReference>
<name>A0A330HPD5_9HYPH</name>
<dbReference type="InterPro" id="IPR006311">
    <property type="entry name" value="TAT_signal"/>
</dbReference>
<dbReference type="Proteomes" id="UP000251558">
    <property type="component" value="Unassembled WGS sequence"/>
</dbReference>
<evidence type="ECO:0000256" key="1">
    <source>
        <dbReference type="ARBA" id="ARBA00004418"/>
    </source>
</evidence>
<dbReference type="OrthoDB" id="9804061at2"/>
<sequence length="438" mass="48341">MEEVYVIKGLNHRSMSRRSALKAAAGLVAAYNLGLSGARAQSGKSLNILNMNLLFSDVLANQIAKAYTDAEISADPVPQNEQYEKLLVEMSQGSSTYDLLVLDALFIHQVLGNKWVQSVDDIKTNDSSLPALQYENLFPEALKYVQSDGKRYGIPLTFSTPIFAYRKDLFEEKGLSVPTNWDDYRKCAEALHSGDVAGNILLLGGQDAHMSGDWATRLMGMTKLGPEDDGVLDAKNQPIFNSEGQGVRAIERLKEVLPYAPKGAQGLDYPDGISLFSQGRAAMFISWSDVFAGLETGPLKGKIGYAAVPSEKFQQQMTGGMSLGISVNSANQAEAYKFLDWMLRGEGYRLLLENGETNLVYKSQLEDPAVRQKIPSLNVYEDFKKRGTTTIALPPYRVPNSVEVQRVLYEEILAAMLDRKTPQQAMTDAESRVKSVIR</sequence>
<organism evidence="6 7">
    <name type="scientific">Mesorhizobium hawassense</name>
    <dbReference type="NCBI Taxonomy" id="1209954"/>
    <lineage>
        <taxon>Bacteria</taxon>
        <taxon>Pseudomonadati</taxon>
        <taxon>Pseudomonadota</taxon>
        <taxon>Alphaproteobacteria</taxon>
        <taxon>Hyphomicrobiales</taxon>
        <taxon>Phyllobacteriaceae</taxon>
        <taxon>Mesorhizobium</taxon>
    </lineage>
</organism>
<evidence type="ECO:0000256" key="2">
    <source>
        <dbReference type="ARBA" id="ARBA00008520"/>
    </source>
</evidence>
<comment type="subcellular location">
    <subcellularLocation>
        <location evidence="1">Periplasm</location>
    </subcellularLocation>
</comment>
<keyword evidence="5" id="KW-0574">Periplasm</keyword>
<evidence type="ECO:0000256" key="3">
    <source>
        <dbReference type="ARBA" id="ARBA00022448"/>
    </source>
</evidence>